<reference evidence="1 2" key="1">
    <citation type="journal article" date="2021" name="MBio">
        <title>Poor Competitiveness of Bradyrhizobium in Pigeon Pea Root Colonization in Indian Soils.</title>
        <authorList>
            <person name="Chalasani D."/>
            <person name="Basu A."/>
            <person name="Pullabhotla S.V.S.R.N."/>
            <person name="Jorrin B."/>
            <person name="Neal A.L."/>
            <person name="Poole P.S."/>
            <person name="Podile A.R."/>
            <person name="Tkacz A."/>
        </authorList>
    </citation>
    <scope>NUCLEOTIDE SEQUENCE [LARGE SCALE GENOMIC DNA]</scope>
    <source>
        <strain evidence="1 2">HU44</strain>
    </source>
</reference>
<name>A0ABS7H9F9_9HYPH</name>
<dbReference type="EMBL" id="JAEUAO010000001">
    <property type="protein sequence ID" value="MBW9063089.1"/>
    <property type="molecule type" value="Genomic_DNA"/>
</dbReference>
<proteinExistence type="predicted"/>
<comment type="caution">
    <text evidence="1">The sequence shown here is derived from an EMBL/GenBank/DDBJ whole genome shotgun (WGS) entry which is preliminary data.</text>
</comment>
<evidence type="ECO:0000313" key="1">
    <source>
        <dbReference type="EMBL" id="MBW9063089.1"/>
    </source>
</evidence>
<accession>A0ABS7H9F9</accession>
<keyword evidence="2" id="KW-1185">Reference proteome</keyword>
<dbReference type="Proteomes" id="UP000757604">
    <property type="component" value="Unassembled WGS sequence"/>
</dbReference>
<evidence type="ECO:0000313" key="2">
    <source>
        <dbReference type="Proteomes" id="UP000757604"/>
    </source>
</evidence>
<dbReference type="RefSeq" id="WP_220371083.1">
    <property type="nucleotide sequence ID" value="NZ_JAEUAO010000001.1"/>
</dbReference>
<gene>
    <name evidence="1" type="ORF">JNB71_07140</name>
</gene>
<protein>
    <submittedName>
        <fullName evidence="1">Uncharacterized protein</fullName>
    </submittedName>
</protein>
<organism evidence="1 2">
    <name type="scientific">Rhizobium herbae</name>
    <dbReference type="NCBI Taxonomy" id="508661"/>
    <lineage>
        <taxon>Bacteria</taxon>
        <taxon>Pseudomonadati</taxon>
        <taxon>Pseudomonadota</taxon>
        <taxon>Alphaproteobacteria</taxon>
        <taxon>Hyphomicrobiales</taxon>
        <taxon>Rhizobiaceae</taxon>
        <taxon>Rhizobium/Agrobacterium group</taxon>
        <taxon>Rhizobium</taxon>
    </lineage>
</organism>
<sequence length="242" mass="27524">MTGTLHPLLEEALEAHGGHGRWRKFMGIASTILTGGTLWELKGAPLIPVPRRAASEFRRQWTRVTPFGEPDWTMTWTPEHVEISAGDGSIIAERENGREAFDRSFNGQWDPLDLAYFNGYAMWTYHATPFVFGEPGYEAHDIAPIENEGETLRGIAVRFPESVHSHTREQRFYFGSDGLLRRHDYTVDVWADTPAAHFTSDYIDVDGLKYPTRRSVFTLKPDGTLDRDFNAVTIELSDYVPF</sequence>